<dbReference type="Proteomes" id="UP000777784">
    <property type="component" value="Unassembled WGS sequence"/>
</dbReference>
<dbReference type="EMBL" id="JAHJDP010000077">
    <property type="protein sequence ID" value="MBU2691812.1"/>
    <property type="molecule type" value="Genomic_DNA"/>
</dbReference>
<protein>
    <submittedName>
        <fullName evidence="2">Uncharacterized protein</fullName>
    </submittedName>
</protein>
<name>A0A948RZ52_UNCEI</name>
<dbReference type="AlphaFoldDB" id="A0A948RZ52"/>
<organism evidence="2 3">
    <name type="scientific">Eiseniibacteriota bacterium</name>
    <dbReference type="NCBI Taxonomy" id="2212470"/>
    <lineage>
        <taxon>Bacteria</taxon>
        <taxon>Candidatus Eiseniibacteriota</taxon>
    </lineage>
</organism>
<evidence type="ECO:0000313" key="2">
    <source>
        <dbReference type="EMBL" id="MBU2691812.1"/>
    </source>
</evidence>
<gene>
    <name evidence="2" type="ORF">KJ970_12900</name>
</gene>
<comment type="caution">
    <text evidence="2">The sequence shown here is derived from an EMBL/GenBank/DDBJ whole genome shotgun (WGS) entry which is preliminary data.</text>
</comment>
<evidence type="ECO:0000256" key="1">
    <source>
        <dbReference type="SAM" id="MobiDB-lite"/>
    </source>
</evidence>
<sequence>MNHSVADNRCSAAGRYEQREDRSLADGAADSELALIESANLLARASPIPIPPTSRHVEPSHHFRDVPILPADLETVLRQSREIH</sequence>
<evidence type="ECO:0000313" key="3">
    <source>
        <dbReference type="Proteomes" id="UP000777784"/>
    </source>
</evidence>
<proteinExistence type="predicted"/>
<accession>A0A948RZ52</accession>
<feature type="region of interest" description="Disordered" evidence="1">
    <location>
        <begin position="1"/>
        <end position="24"/>
    </location>
</feature>
<reference evidence="2" key="1">
    <citation type="submission" date="2021-05" db="EMBL/GenBank/DDBJ databases">
        <title>Energy efficiency and biological interactions define the core microbiome of deep oligotrophic groundwater.</title>
        <authorList>
            <person name="Mehrshad M."/>
            <person name="Lopez-Fernandez M."/>
            <person name="Bell E."/>
            <person name="Bernier-Latmani R."/>
            <person name="Bertilsson S."/>
            <person name="Dopson M."/>
        </authorList>
    </citation>
    <scope>NUCLEOTIDE SEQUENCE</scope>
    <source>
        <strain evidence="2">Modern_marine.mb.64</strain>
    </source>
</reference>